<sequence>MKTTGILALLATVMTLATACGGLNAENGTAYETCADATCEVIVEKGTKIDLDPDLGWEATPGQVVGGWQRLTVTDVGDSEIALTLSAKESDSTGGTATILPADSKPYYLDGMSAKVLDAADGRAVLSLRWTGR</sequence>
<feature type="chain" id="PRO_5046220714" description="Lipoprotein" evidence="1">
    <location>
        <begin position="20"/>
        <end position="133"/>
    </location>
</feature>
<protein>
    <recommendedName>
        <fullName evidence="4">Lipoprotein</fullName>
    </recommendedName>
</protein>
<evidence type="ECO:0000313" key="2">
    <source>
        <dbReference type="EMBL" id="GLJ70105.1"/>
    </source>
</evidence>
<proteinExistence type="predicted"/>
<evidence type="ECO:0008006" key="4">
    <source>
        <dbReference type="Google" id="ProtNLM"/>
    </source>
</evidence>
<keyword evidence="3" id="KW-1185">Reference proteome</keyword>
<keyword evidence="1" id="KW-0732">Signal</keyword>
<organism evidence="2 3">
    <name type="scientific">Nocardioides luteus</name>
    <dbReference type="NCBI Taxonomy" id="1844"/>
    <lineage>
        <taxon>Bacteria</taxon>
        <taxon>Bacillati</taxon>
        <taxon>Actinomycetota</taxon>
        <taxon>Actinomycetes</taxon>
        <taxon>Propionibacteriales</taxon>
        <taxon>Nocardioidaceae</taxon>
        <taxon>Nocardioides</taxon>
    </lineage>
</organism>
<dbReference type="RefSeq" id="WP_189118579.1">
    <property type="nucleotide sequence ID" value="NZ_BMRK01000007.1"/>
</dbReference>
<feature type="signal peptide" evidence="1">
    <location>
        <begin position="1"/>
        <end position="19"/>
    </location>
</feature>
<reference evidence="2" key="2">
    <citation type="submission" date="2023-01" db="EMBL/GenBank/DDBJ databases">
        <authorList>
            <person name="Sun Q."/>
            <person name="Evtushenko L."/>
        </authorList>
    </citation>
    <scope>NUCLEOTIDE SEQUENCE</scope>
    <source>
        <strain evidence="2">VKM Ac-1246</strain>
    </source>
</reference>
<dbReference type="Proteomes" id="UP001142292">
    <property type="component" value="Unassembled WGS sequence"/>
</dbReference>
<gene>
    <name evidence="2" type="ORF">GCM10017579_41410</name>
</gene>
<dbReference type="EMBL" id="BSEL01000010">
    <property type="protein sequence ID" value="GLJ70105.1"/>
    <property type="molecule type" value="Genomic_DNA"/>
</dbReference>
<comment type="caution">
    <text evidence="2">The sequence shown here is derived from an EMBL/GenBank/DDBJ whole genome shotgun (WGS) entry which is preliminary data.</text>
</comment>
<dbReference type="PROSITE" id="PS51257">
    <property type="entry name" value="PROKAR_LIPOPROTEIN"/>
    <property type="match status" value="1"/>
</dbReference>
<accession>A0ABQ5T0X5</accession>
<evidence type="ECO:0000313" key="3">
    <source>
        <dbReference type="Proteomes" id="UP001142292"/>
    </source>
</evidence>
<evidence type="ECO:0000256" key="1">
    <source>
        <dbReference type="SAM" id="SignalP"/>
    </source>
</evidence>
<reference evidence="2" key="1">
    <citation type="journal article" date="2014" name="Int. J. Syst. Evol. Microbiol.">
        <title>Complete genome of a new Firmicutes species belonging to the dominant human colonic microbiota ('Ruminococcus bicirculans') reveals two chromosomes and a selective capacity to utilize plant glucans.</title>
        <authorList>
            <consortium name="NISC Comparative Sequencing Program"/>
            <person name="Wegmann U."/>
            <person name="Louis P."/>
            <person name="Goesmann A."/>
            <person name="Henrissat B."/>
            <person name="Duncan S.H."/>
            <person name="Flint H.J."/>
        </authorList>
    </citation>
    <scope>NUCLEOTIDE SEQUENCE</scope>
    <source>
        <strain evidence="2">VKM Ac-1246</strain>
    </source>
</reference>
<name>A0ABQ5T0X5_9ACTN</name>